<reference evidence="9" key="1">
    <citation type="submission" date="2015-11" db="EMBL/GenBank/DDBJ databases">
        <authorList>
            <person name="Varghese N."/>
        </authorList>
    </citation>
    <scope>NUCLEOTIDE SEQUENCE [LARGE SCALE GENOMIC DNA]</scope>
    <source>
        <strain evidence="9">DSM 45899</strain>
    </source>
</reference>
<accession>A0A0S4QQ22</accession>
<evidence type="ECO:0000259" key="7">
    <source>
        <dbReference type="PROSITE" id="PS50977"/>
    </source>
</evidence>
<dbReference type="InterPro" id="IPR039538">
    <property type="entry name" value="BetI_C"/>
</dbReference>
<dbReference type="GO" id="GO:0003700">
    <property type="term" value="F:DNA-binding transcription factor activity"/>
    <property type="evidence" value="ECO:0007669"/>
    <property type="project" value="TreeGrafter"/>
</dbReference>
<evidence type="ECO:0000256" key="5">
    <source>
        <dbReference type="PROSITE-ProRule" id="PRU00335"/>
    </source>
</evidence>
<sequence length="235" mass="25486">MNSATPGRRTQVQSRRSQVEPRRTQVERRNESEEALLDAAADLVAERGVEGASLARIGSRAGTSRGLPNHYFGSKDELVARLAQRAQNHIDDAMVAAATRDGRRVADTPGIDLLRTTVDTYVERFENPTSADRALIVMWGATFPTEASVRGMTDADRRSRDGWAMLIEQGQRDGSVRADLDPATGAILLQGLVRGLAASLLVDADLIDTSQAREACQVWITSIFASPRPSDPSST</sequence>
<gene>
    <name evidence="8" type="ORF">Ga0074812_109112</name>
</gene>
<feature type="compositionally biased region" description="Basic and acidic residues" evidence="6">
    <location>
        <begin position="17"/>
        <end position="32"/>
    </location>
</feature>
<feature type="region of interest" description="Disordered" evidence="6">
    <location>
        <begin position="1"/>
        <end position="33"/>
    </location>
</feature>
<evidence type="ECO:0000256" key="3">
    <source>
        <dbReference type="ARBA" id="ARBA00023125"/>
    </source>
</evidence>
<dbReference type="PRINTS" id="PR00455">
    <property type="entry name" value="HTHTETR"/>
</dbReference>
<dbReference type="InterPro" id="IPR001647">
    <property type="entry name" value="HTH_TetR"/>
</dbReference>
<feature type="DNA-binding region" description="H-T-H motif" evidence="5">
    <location>
        <begin position="53"/>
        <end position="72"/>
    </location>
</feature>
<dbReference type="InterPro" id="IPR036271">
    <property type="entry name" value="Tet_transcr_reg_TetR-rel_C_sf"/>
</dbReference>
<dbReference type="InterPro" id="IPR050109">
    <property type="entry name" value="HTH-type_TetR-like_transc_reg"/>
</dbReference>
<evidence type="ECO:0000313" key="8">
    <source>
        <dbReference type="EMBL" id="CUU56892.1"/>
    </source>
</evidence>
<dbReference type="RefSeq" id="WP_091277746.1">
    <property type="nucleotide sequence ID" value="NZ_FAOZ01000009.1"/>
</dbReference>
<keyword evidence="9" id="KW-1185">Reference proteome</keyword>
<dbReference type="Pfam" id="PF00440">
    <property type="entry name" value="TetR_N"/>
    <property type="match status" value="1"/>
</dbReference>
<dbReference type="Pfam" id="PF13977">
    <property type="entry name" value="TetR_C_6"/>
    <property type="match status" value="1"/>
</dbReference>
<dbReference type="PANTHER" id="PTHR30055:SF234">
    <property type="entry name" value="HTH-TYPE TRANSCRIPTIONAL REGULATOR BETI"/>
    <property type="match status" value="1"/>
</dbReference>
<keyword evidence="1" id="KW-0678">Repressor</keyword>
<evidence type="ECO:0000256" key="2">
    <source>
        <dbReference type="ARBA" id="ARBA00023015"/>
    </source>
</evidence>
<dbReference type="Proteomes" id="UP000198802">
    <property type="component" value="Unassembled WGS sequence"/>
</dbReference>
<evidence type="ECO:0000256" key="4">
    <source>
        <dbReference type="ARBA" id="ARBA00023163"/>
    </source>
</evidence>
<dbReference type="GO" id="GO:0000976">
    <property type="term" value="F:transcription cis-regulatory region binding"/>
    <property type="evidence" value="ECO:0007669"/>
    <property type="project" value="TreeGrafter"/>
</dbReference>
<organism evidence="8 9">
    <name type="scientific">Parafrankia irregularis</name>
    <dbReference type="NCBI Taxonomy" id="795642"/>
    <lineage>
        <taxon>Bacteria</taxon>
        <taxon>Bacillati</taxon>
        <taxon>Actinomycetota</taxon>
        <taxon>Actinomycetes</taxon>
        <taxon>Frankiales</taxon>
        <taxon>Frankiaceae</taxon>
        <taxon>Parafrankia</taxon>
    </lineage>
</organism>
<name>A0A0S4QQ22_9ACTN</name>
<evidence type="ECO:0000256" key="6">
    <source>
        <dbReference type="SAM" id="MobiDB-lite"/>
    </source>
</evidence>
<dbReference type="AlphaFoldDB" id="A0A0S4QQ22"/>
<keyword evidence="3 5" id="KW-0238">DNA-binding</keyword>
<dbReference type="SUPFAM" id="SSF46689">
    <property type="entry name" value="Homeodomain-like"/>
    <property type="match status" value="1"/>
</dbReference>
<dbReference type="Gene3D" id="1.10.357.10">
    <property type="entry name" value="Tetracycline Repressor, domain 2"/>
    <property type="match status" value="1"/>
</dbReference>
<feature type="domain" description="HTH tetR-type" evidence="7">
    <location>
        <begin position="30"/>
        <end position="90"/>
    </location>
</feature>
<evidence type="ECO:0000313" key="9">
    <source>
        <dbReference type="Proteomes" id="UP000198802"/>
    </source>
</evidence>
<keyword evidence="2" id="KW-0805">Transcription regulation</keyword>
<proteinExistence type="predicted"/>
<protein>
    <submittedName>
        <fullName evidence="8">DNA-binding transcriptional regulator, AcrR family</fullName>
    </submittedName>
</protein>
<evidence type="ECO:0000256" key="1">
    <source>
        <dbReference type="ARBA" id="ARBA00022491"/>
    </source>
</evidence>
<keyword evidence="4" id="KW-0804">Transcription</keyword>
<dbReference type="SUPFAM" id="SSF48498">
    <property type="entry name" value="Tetracyclin repressor-like, C-terminal domain"/>
    <property type="match status" value="1"/>
</dbReference>
<dbReference type="PROSITE" id="PS50977">
    <property type="entry name" value="HTH_TETR_2"/>
    <property type="match status" value="1"/>
</dbReference>
<dbReference type="InterPro" id="IPR009057">
    <property type="entry name" value="Homeodomain-like_sf"/>
</dbReference>
<dbReference type="EMBL" id="FAOZ01000009">
    <property type="protein sequence ID" value="CUU56892.1"/>
    <property type="molecule type" value="Genomic_DNA"/>
</dbReference>
<dbReference type="PANTHER" id="PTHR30055">
    <property type="entry name" value="HTH-TYPE TRANSCRIPTIONAL REGULATOR RUTR"/>
    <property type="match status" value="1"/>
</dbReference>